<organism evidence="2">
    <name type="scientific">Rhizophora mucronata</name>
    <name type="common">Asiatic mangrove</name>
    <dbReference type="NCBI Taxonomy" id="61149"/>
    <lineage>
        <taxon>Eukaryota</taxon>
        <taxon>Viridiplantae</taxon>
        <taxon>Streptophyta</taxon>
        <taxon>Embryophyta</taxon>
        <taxon>Tracheophyta</taxon>
        <taxon>Spermatophyta</taxon>
        <taxon>Magnoliopsida</taxon>
        <taxon>eudicotyledons</taxon>
        <taxon>Gunneridae</taxon>
        <taxon>Pentapetalae</taxon>
        <taxon>rosids</taxon>
        <taxon>fabids</taxon>
        <taxon>Malpighiales</taxon>
        <taxon>Rhizophoraceae</taxon>
        <taxon>Rhizophora</taxon>
    </lineage>
</organism>
<sequence length="42" mass="4739">MRILSFLKSKGNKETKNSSAEETATHTRRSHESPKECPAFFG</sequence>
<dbReference type="EMBL" id="GGEC01050210">
    <property type="protein sequence ID" value="MBX30694.1"/>
    <property type="molecule type" value="Transcribed_RNA"/>
</dbReference>
<dbReference type="AlphaFoldDB" id="A0A2P2MKE1"/>
<proteinExistence type="predicted"/>
<name>A0A2P2MKE1_RHIMU</name>
<feature type="region of interest" description="Disordered" evidence="1">
    <location>
        <begin position="1"/>
        <end position="42"/>
    </location>
</feature>
<evidence type="ECO:0000313" key="2">
    <source>
        <dbReference type="EMBL" id="MBX30694.1"/>
    </source>
</evidence>
<accession>A0A2P2MKE1</accession>
<protein>
    <submittedName>
        <fullName evidence="2">Uncharacterized protein</fullName>
    </submittedName>
</protein>
<reference evidence="2" key="1">
    <citation type="submission" date="2018-02" db="EMBL/GenBank/DDBJ databases">
        <title>Rhizophora mucronata_Transcriptome.</title>
        <authorList>
            <person name="Meera S.P."/>
            <person name="Sreeshan A."/>
            <person name="Augustine A."/>
        </authorList>
    </citation>
    <scope>NUCLEOTIDE SEQUENCE</scope>
    <source>
        <tissue evidence="2">Leaf</tissue>
    </source>
</reference>
<evidence type="ECO:0000256" key="1">
    <source>
        <dbReference type="SAM" id="MobiDB-lite"/>
    </source>
</evidence>